<evidence type="ECO:0000256" key="1">
    <source>
        <dbReference type="SAM" id="MobiDB-lite"/>
    </source>
</evidence>
<comment type="caution">
    <text evidence="2">The sequence shown here is derived from an EMBL/GenBank/DDBJ whole genome shotgun (WGS) entry which is preliminary data.</text>
</comment>
<name>A0ABR3GDW0_9PEZI</name>
<evidence type="ECO:0000313" key="3">
    <source>
        <dbReference type="Proteomes" id="UP001447188"/>
    </source>
</evidence>
<proteinExistence type="predicted"/>
<sequence>MTSKTPPSEANTPKSSKTTKRIKSVAKFLINPATEFKRQRAKKFDKRVETEEATSARLQGRGVLGADQLGPLVDLEPREARDLFSPGK</sequence>
<feature type="compositionally biased region" description="Polar residues" evidence="1">
    <location>
        <begin position="1"/>
        <end position="16"/>
    </location>
</feature>
<feature type="region of interest" description="Disordered" evidence="1">
    <location>
        <begin position="1"/>
        <end position="22"/>
    </location>
</feature>
<evidence type="ECO:0000313" key="2">
    <source>
        <dbReference type="EMBL" id="KAL0634080.1"/>
    </source>
</evidence>
<reference evidence="2 3" key="1">
    <citation type="submission" date="2024-02" db="EMBL/GenBank/DDBJ databases">
        <title>Discinaceae phylogenomics.</title>
        <authorList>
            <person name="Dirks A.C."/>
            <person name="James T.Y."/>
        </authorList>
    </citation>
    <scope>NUCLEOTIDE SEQUENCE [LARGE SCALE GENOMIC DNA]</scope>
    <source>
        <strain evidence="2 3">ACD0624</strain>
    </source>
</reference>
<organism evidence="2 3">
    <name type="scientific">Discina gigas</name>
    <dbReference type="NCBI Taxonomy" id="1032678"/>
    <lineage>
        <taxon>Eukaryota</taxon>
        <taxon>Fungi</taxon>
        <taxon>Dikarya</taxon>
        <taxon>Ascomycota</taxon>
        <taxon>Pezizomycotina</taxon>
        <taxon>Pezizomycetes</taxon>
        <taxon>Pezizales</taxon>
        <taxon>Discinaceae</taxon>
        <taxon>Discina</taxon>
    </lineage>
</organism>
<dbReference type="Proteomes" id="UP001447188">
    <property type="component" value="Unassembled WGS sequence"/>
</dbReference>
<gene>
    <name evidence="2" type="ORF">Q9L58_007029</name>
</gene>
<protein>
    <submittedName>
        <fullName evidence="2">Uncharacterized protein</fullName>
    </submittedName>
</protein>
<dbReference type="EMBL" id="JBBBZM010000105">
    <property type="protein sequence ID" value="KAL0634080.1"/>
    <property type="molecule type" value="Genomic_DNA"/>
</dbReference>
<accession>A0ABR3GDW0</accession>
<keyword evidence="3" id="KW-1185">Reference proteome</keyword>